<dbReference type="Pfam" id="PF00126">
    <property type="entry name" value="HTH_1"/>
    <property type="match status" value="1"/>
</dbReference>
<reference evidence="6 7" key="1">
    <citation type="submission" date="2015-03" db="EMBL/GenBank/DDBJ databases">
        <title>Genome Sequence of Kiloniella spongiae MEBiC09566, isolated from a marine sponge.</title>
        <authorList>
            <person name="Shao Z."/>
            <person name="Wang L."/>
            <person name="Li X."/>
        </authorList>
    </citation>
    <scope>NUCLEOTIDE SEQUENCE [LARGE SCALE GENOMIC DNA]</scope>
    <source>
        <strain evidence="6 7">MEBiC09566</strain>
    </source>
</reference>
<dbReference type="Gene3D" id="3.40.190.290">
    <property type="match status" value="1"/>
</dbReference>
<accession>A0A0H2MG75</accession>
<dbReference type="PRINTS" id="PR00039">
    <property type="entry name" value="HTHLYSR"/>
</dbReference>
<dbReference type="FunFam" id="1.10.10.10:FF:000001">
    <property type="entry name" value="LysR family transcriptional regulator"/>
    <property type="match status" value="1"/>
</dbReference>
<dbReference type="Proteomes" id="UP000035444">
    <property type="component" value="Unassembled WGS sequence"/>
</dbReference>
<proteinExistence type="inferred from homology"/>
<evidence type="ECO:0000313" key="6">
    <source>
        <dbReference type="EMBL" id="KLN61544.1"/>
    </source>
</evidence>
<dbReference type="OrthoDB" id="9815174at2"/>
<comment type="similarity">
    <text evidence="1">Belongs to the LysR transcriptional regulatory family.</text>
</comment>
<dbReference type="InterPro" id="IPR000847">
    <property type="entry name" value="LysR_HTH_N"/>
</dbReference>
<dbReference type="PANTHER" id="PTHR30419:SF8">
    <property type="entry name" value="NITROGEN ASSIMILATION TRANSCRIPTIONAL ACTIVATOR-RELATED"/>
    <property type="match status" value="1"/>
</dbReference>
<keyword evidence="2" id="KW-0805">Transcription regulation</keyword>
<dbReference type="SUPFAM" id="SSF46785">
    <property type="entry name" value="Winged helix' DNA-binding domain"/>
    <property type="match status" value="1"/>
</dbReference>
<dbReference type="PROSITE" id="PS50931">
    <property type="entry name" value="HTH_LYSR"/>
    <property type="match status" value="1"/>
</dbReference>
<sequence>MKVTLAQLRAFVAVSRARSFTRAAEVLEISQPSITTAIKQFEEVIGMKVFDRSTKTLRLTKASEMYLPSIERFLDELDMTLSDFKEISYGSQGNIAVAVVPSVATNVLPSAVKSFSATFPKIRISLRDDNSFGVRERVLNGEVDLGVAGRTTFSDDLDFEPLIRDPFGAVVHKTHVLAKEKGPIVWEELSGYPYISFAPDTGIRPILDMLANVPENVRSPWVEVSNIATVLSFLKTNLGIAALPRMSVNTIENDVVFRTLLNPPVFRELGLITRKGRTLSPAASNFVDHIKNTLRPVWDK</sequence>
<evidence type="ECO:0000256" key="3">
    <source>
        <dbReference type="ARBA" id="ARBA00023125"/>
    </source>
</evidence>
<dbReference type="InterPro" id="IPR005119">
    <property type="entry name" value="LysR_subst-bd"/>
</dbReference>
<dbReference type="InterPro" id="IPR036388">
    <property type="entry name" value="WH-like_DNA-bd_sf"/>
</dbReference>
<organism evidence="6 7">
    <name type="scientific">Kiloniella spongiae</name>
    <dbReference type="NCBI Taxonomy" id="1489064"/>
    <lineage>
        <taxon>Bacteria</taxon>
        <taxon>Pseudomonadati</taxon>
        <taxon>Pseudomonadota</taxon>
        <taxon>Alphaproteobacteria</taxon>
        <taxon>Rhodospirillales</taxon>
        <taxon>Kiloniellaceae</taxon>
        <taxon>Kiloniella</taxon>
    </lineage>
</organism>
<protein>
    <recommendedName>
        <fullName evidence="5">HTH lysR-type domain-containing protein</fullName>
    </recommendedName>
</protein>
<dbReference type="SUPFAM" id="SSF53850">
    <property type="entry name" value="Periplasmic binding protein-like II"/>
    <property type="match status" value="1"/>
</dbReference>
<dbReference type="PANTHER" id="PTHR30419">
    <property type="entry name" value="HTH-TYPE TRANSCRIPTIONAL REGULATOR YBHD"/>
    <property type="match status" value="1"/>
</dbReference>
<dbReference type="Gene3D" id="1.10.10.10">
    <property type="entry name" value="Winged helix-like DNA-binding domain superfamily/Winged helix DNA-binding domain"/>
    <property type="match status" value="1"/>
</dbReference>
<dbReference type="CDD" id="cd08440">
    <property type="entry name" value="PBP2_LTTR_like_4"/>
    <property type="match status" value="1"/>
</dbReference>
<dbReference type="AlphaFoldDB" id="A0A0H2MG75"/>
<evidence type="ECO:0000256" key="4">
    <source>
        <dbReference type="ARBA" id="ARBA00023163"/>
    </source>
</evidence>
<dbReference type="InterPro" id="IPR036390">
    <property type="entry name" value="WH_DNA-bd_sf"/>
</dbReference>
<dbReference type="RefSeq" id="WP_047762878.1">
    <property type="nucleotide sequence ID" value="NZ_LAQL01000003.1"/>
</dbReference>
<gene>
    <name evidence="6" type="ORF">WH96_03995</name>
</gene>
<dbReference type="GO" id="GO:0003677">
    <property type="term" value="F:DNA binding"/>
    <property type="evidence" value="ECO:0007669"/>
    <property type="project" value="UniProtKB-KW"/>
</dbReference>
<dbReference type="Pfam" id="PF03466">
    <property type="entry name" value="LysR_substrate"/>
    <property type="match status" value="1"/>
</dbReference>
<dbReference type="STRING" id="1489064.WH96_03995"/>
<evidence type="ECO:0000313" key="7">
    <source>
        <dbReference type="Proteomes" id="UP000035444"/>
    </source>
</evidence>
<dbReference type="InterPro" id="IPR050950">
    <property type="entry name" value="HTH-type_LysR_regulators"/>
</dbReference>
<dbReference type="EMBL" id="LAQL01000003">
    <property type="protein sequence ID" value="KLN61544.1"/>
    <property type="molecule type" value="Genomic_DNA"/>
</dbReference>
<keyword evidence="7" id="KW-1185">Reference proteome</keyword>
<feature type="domain" description="HTH lysR-type" evidence="5">
    <location>
        <begin position="3"/>
        <end position="60"/>
    </location>
</feature>
<evidence type="ECO:0000256" key="2">
    <source>
        <dbReference type="ARBA" id="ARBA00023015"/>
    </source>
</evidence>
<evidence type="ECO:0000259" key="5">
    <source>
        <dbReference type="PROSITE" id="PS50931"/>
    </source>
</evidence>
<keyword evidence="4" id="KW-0804">Transcription</keyword>
<name>A0A0H2MG75_9PROT</name>
<dbReference type="GO" id="GO:0005829">
    <property type="term" value="C:cytosol"/>
    <property type="evidence" value="ECO:0007669"/>
    <property type="project" value="TreeGrafter"/>
</dbReference>
<dbReference type="GO" id="GO:0003700">
    <property type="term" value="F:DNA-binding transcription factor activity"/>
    <property type="evidence" value="ECO:0007669"/>
    <property type="project" value="InterPro"/>
</dbReference>
<comment type="caution">
    <text evidence="6">The sequence shown here is derived from an EMBL/GenBank/DDBJ whole genome shotgun (WGS) entry which is preliminary data.</text>
</comment>
<keyword evidence="3" id="KW-0238">DNA-binding</keyword>
<evidence type="ECO:0000256" key="1">
    <source>
        <dbReference type="ARBA" id="ARBA00009437"/>
    </source>
</evidence>